<evidence type="ECO:0000313" key="3">
    <source>
        <dbReference type="Proteomes" id="UP001281410"/>
    </source>
</evidence>
<dbReference type="EMBL" id="JANJYJ010000007">
    <property type="protein sequence ID" value="KAK3199227.1"/>
    <property type="molecule type" value="Genomic_DNA"/>
</dbReference>
<protein>
    <submittedName>
        <fullName evidence="2">Uncharacterized protein</fullName>
    </submittedName>
</protein>
<feature type="transmembrane region" description="Helical" evidence="1">
    <location>
        <begin position="43"/>
        <end position="66"/>
    </location>
</feature>
<gene>
    <name evidence="2" type="ORF">Dsin_022642</name>
</gene>
<evidence type="ECO:0000256" key="1">
    <source>
        <dbReference type="SAM" id="Phobius"/>
    </source>
</evidence>
<keyword evidence="1" id="KW-1133">Transmembrane helix</keyword>
<keyword evidence="1" id="KW-0812">Transmembrane</keyword>
<sequence length="184" mass="20554">MMTSTKRLIHCPISILNTKVGSPCRNNTTLCCRAQRILYRNNIMVAILDFKIIQAILCCMMMQVLMANIFIGHGYADGCKGPLSWQEVLETCNTSSVVESQEKQLFSSGREMAEKQEHSPWPNFNGSHVKHSTMLLPQEVNSFKSPAYSSVIGTHETNSDYNAMFFDQDQIGVPLEGDLSLTVA</sequence>
<dbReference type="Proteomes" id="UP001281410">
    <property type="component" value="Unassembled WGS sequence"/>
</dbReference>
<organism evidence="2 3">
    <name type="scientific">Dipteronia sinensis</name>
    <dbReference type="NCBI Taxonomy" id="43782"/>
    <lineage>
        <taxon>Eukaryota</taxon>
        <taxon>Viridiplantae</taxon>
        <taxon>Streptophyta</taxon>
        <taxon>Embryophyta</taxon>
        <taxon>Tracheophyta</taxon>
        <taxon>Spermatophyta</taxon>
        <taxon>Magnoliopsida</taxon>
        <taxon>eudicotyledons</taxon>
        <taxon>Gunneridae</taxon>
        <taxon>Pentapetalae</taxon>
        <taxon>rosids</taxon>
        <taxon>malvids</taxon>
        <taxon>Sapindales</taxon>
        <taxon>Sapindaceae</taxon>
        <taxon>Hippocastanoideae</taxon>
        <taxon>Acereae</taxon>
        <taxon>Dipteronia</taxon>
    </lineage>
</organism>
<keyword evidence="1" id="KW-0472">Membrane</keyword>
<reference evidence="2" key="1">
    <citation type="journal article" date="2023" name="Plant J.">
        <title>Genome sequences and population genomics provide insights into the demographic history, inbreeding, and mutation load of two 'living fossil' tree species of Dipteronia.</title>
        <authorList>
            <person name="Feng Y."/>
            <person name="Comes H.P."/>
            <person name="Chen J."/>
            <person name="Zhu S."/>
            <person name="Lu R."/>
            <person name="Zhang X."/>
            <person name="Li P."/>
            <person name="Qiu J."/>
            <person name="Olsen K.M."/>
            <person name="Qiu Y."/>
        </authorList>
    </citation>
    <scope>NUCLEOTIDE SEQUENCE</scope>
    <source>
        <strain evidence="2">NBL</strain>
    </source>
</reference>
<name>A0AAE0E1B9_9ROSI</name>
<dbReference type="AlphaFoldDB" id="A0AAE0E1B9"/>
<proteinExistence type="predicted"/>
<accession>A0AAE0E1B9</accession>
<evidence type="ECO:0000313" key="2">
    <source>
        <dbReference type="EMBL" id="KAK3199227.1"/>
    </source>
</evidence>
<keyword evidence="3" id="KW-1185">Reference proteome</keyword>
<comment type="caution">
    <text evidence="2">The sequence shown here is derived from an EMBL/GenBank/DDBJ whole genome shotgun (WGS) entry which is preliminary data.</text>
</comment>